<dbReference type="Proteomes" id="UP000655588">
    <property type="component" value="Unassembled WGS sequence"/>
</dbReference>
<proteinExistence type="inferred from homology"/>
<dbReference type="GO" id="GO:0006680">
    <property type="term" value="P:glucosylceramide catabolic process"/>
    <property type="evidence" value="ECO:0007669"/>
    <property type="project" value="TreeGrafter"/>
</dbReference>
<feature type="domain" description="Glycosyl hydrolase family 30 beta sandwich" evidence="9">
    <location>
        <begin position="461"/>
        <end position="521"/>
    </location>
</feature>
<dbReference type="Pfam" id="PF17189">
    <property type="entry name" value="Glyco_hydro_30C"/>
    <property type="match status" value="1"/>
</dbReference>
<sequence length="524" mass="60256">MYLPPVQFLLANMGYTWTALLLFTFLFNKGIANDCAPYRVENVLVACVCNATYCDGIPENRPEVPKIGRSHWYQSNRDGLRLKWSEVNFNENNQDFSADVTLEIDDVNKYQKIFGFGGAFSGATGFHIASLSSATQEQLMRTYYHPKTGSRYTLGRIPIGSSDFSLRHYTYDDTPNDVQLNNFALTHDDERYKIPFAKRAHSINPDTKFFGAAWTAPEWMKTDNGGLSFLKQEYYQTYANYLMKFLDSYAKHDIRMWALSTGNEPSAAEIFKNSDVTMGWTPETMANWIANNLGPTLTSSRSHDTKIMIFDDDKTTLSEFAKPILRHENSERYVAGIGVHWYKDDESPPTKYTLSKIHNDYPQKFILMTEASNGPPVWNTPNVTTESWLRGEKYFLSILEYMKHWSIGWVDWNLALDQTGGPNLVNLHSDAAIIVNKEKDEFYKQPMYYAIKHFSRFIPRDSQRISITETSTVRATAFLTPLKETVVVLYNKANTTQRVVLHDLRRGNMQVELSPQSMNTFKYK</sequence>
<evidence type="ECO:0000259" key="8">
    <source>
        <dbReference type="Pfam" id="PF02055"/>
    </source>
</evidence>
<dbReference type="SUPFAM" id="SSF51011">
    <property type="entry name" value="Glycosyl hydrolase domain"/>
    <property type="match status" value="1"/>
</dbReference>
<comment type="caution">
    <text evidence="10">The sequence shown here is derived from an EMBL/GenBank/DDBJ whole genome shotgun (WGS) entry which is preliminary data.</text>
</comment>
<dbReference type="Gene3D" id="3.20.20.80">
    <property type="entry name" value="Glycosidases"/>
    <property type="match status" value="1"/>
</dbReference>
<dbReference type="InterPro" id="IPR001139">
    <property type="entry name" value="Glyco_hydro_30"/>
</dbReference>
<evidence type="ECO:0000313" key="10">
    <source>
        <dbReference type="EMBL" id="KAF3421940.1"/>
    </source>
</evidence>
<keyword evidence="6" id="KW-0326">Glycosidase</keyword>
<dbReference type="GO" id="GO:0016020">
    <property type="term" value="C:membrane"/>
    <property type="evidence" value="ECO:0007669"/>
    <property type="project" value="GOC"/>
</dbReference>
<evidence type="ECO:0000259" key="9">
    <source>
        <dbReference type="Pfam" id="PF17189"/>
    </source>
</evidence>
<organism evidence="10 11">
    <name type="scientific">Frieseomelitta varia</name>
    <dbReference type="NCBI Taxonomy" id="561572"/>
    <lineage>
        <taxon>Eukaryota</taxon>
        <taxon>Metazoa</taxon>
        <taxon>Ecdysozoa</taxon>
        <taxon>Arthropoda</taxon>
        <taxon>Hexapoda</taxon>
        <taxon>Insecta</taxon>
        <taxon>Pterygota</taxon>
        <taxon>Neoptera</taxon>
        <taxon>Endopterygota</taxon>
        <taxon>Hymenoptera</taxon>
        <taxon>Apocrita</taxon>
        <taxon>Aculeata</taxon>
        <taxon>Apoidea</taxon>
        <taxon>Anthophila</taxon>
        <taxon>Apidae</taxon>
        <taxon>Frieseomelitta</taxon>
    </lineage>
</organism>
<dbReference type="SUPFAM" id="SSF51445">
    <property type="entry name" value="(Trans)glycosidases"/>
    <property type="match status" value="1"/>
</dbReference>
<evidence type="ECO:0000256" key="5">
    <source>
        <dbReference type="ARBA" id="ARBA00022801"/>
    </source>
</evidence>
<name>A0A833RYD1_9HYME</name>
<evidence type="ECO:0000256" key="6">
    <source>
        <dbReference type="RuleBase" id="RU361188"/>
    </source>
</evidence>
<evidence type="ECO:0000256" key="7">
    <source>
        <dbReference type="SAM" id="SignalP"/>
    </source>
</evidence>
<keyword evidence="5 6" id="KW-0378">Hydrolase</keyword>
<dbReference type="AlphaFoldDB" id="A0A833RYD1"/>
<gene>
    <name evidence="10" type="ORF">E2986_04458</name>
</gene>
<evidence type="ECO:0000256" key="3">
    <source>
        <dbReference type="ARBA" id="ARBA00012658"/>
    </source>
</evidence>
<dbReference type="EC" id="3.2.1.45" evidence="3 6"/>
<evidence type="ECO:0000256" key="1">
    <source>
        <dbReference type="ARBA" id="ARBA00001013"/>
    </source>
</evidence>
<dbReference type="Pfam" id="PF02055">
    <property type="entry name" value="Glyco_hydro_30"/>
    <property type="match status" value="1"/>
</dbReference>
<keyword evidence="11" id="KW-1185">Reference proteome</keyword>
<keyword evidence="6" id="KW-0746">Sphingolipid metabolism</keyword>
<dbReference type="PRINTS" id="PR00843">
    <property type="entry name" value="GLHYDRLASE30"/>
</dbReference>
<keyword evidence="4 7" id="KW-0732">Signal</keyword>
<dbReference type="InterPro" id="IPR033453">
    <property type="entry name" value="Glyco_hydro_30_TIM-barrel"/>
</dbReference>
<feature type="chain" id="PRO_5032515472" description="Glucosylceramidase" evidence="7">
    <location>
        <begin position="33"/>
        <end position="524"/>
    </location>
</feature>
<comment type="catalytic activity">
    <reaction evidence="1">
        <text>a beta-D-glucosyl-(1&lt;-&gt;1')-N-acylsphing-4-enine + H2O = an N-acylsphing-4-enine + D-glucose</text>
        <dbReference type="Rhea" id="RHEA:13269"/>
        <dbReference type="ChEBI" id="CHEBI:4167"/>
        <dbReference type="ChEBI" id="CHEBI:15377"/>
        <dbReference type="ChEBI" id="CHEBI:22801"/>
        <dbReference type="ChEBI" id="CHEBI:52639"/>
        <dbReference type="EC" id="3.2.1.45"/>
    </reaction>
    <physiologicalReaction direction="left-to-right" evidence="1">
        <dbReference type="Rhea" id="RHEA:13270"/>
    </physiologicalReaction>
</comment>
<comment type="similarity">
    <text evidence="2 6">Belongs to the glycosyl hydrolase 30 family.</text>
</comment>
<reference evidence="10" key="1">
    <citation type="submission" date="2019-11" db="EMBL/GenBank/DDBJ databases">
        <title>The nuclear and mitochondrial genomes of Frieseomelitta varia - a highly eusocial stingless bee (Meliponini) with a permanently sterile worker caste.</title>
        <authorList>
            <person name="Freitas F.C.P."/>
            <person name="Lourenco A.P."/>
            <person name="Nunes F.M.F."/>
            <person name="Paschoal A.R."/>
            <person name="Abreu F.C.P."/>
            <person name="Barbin F.O."/>
            <person name="Bataglia L."/>
            <person name="Cardoso-Junior C.A.M."/>
            <person name="Cervoni M.S."/>
            <person name="Silva S.R."/>
            <person name="Dalarmi F."/>
            <person name="Del Lama M.A."/>
            <person name="Depintor T.S."/>
            <person name="Ferreira K.M."/>
            <person name="Goria P.S."/>
            <person name="Jaskot M.C."/>
            <person name="Lago D.C."/>
            <person name="Luna-Lucena D."/>
            <person name="Moda L.M."/>
            <person name="Nascimento L."/>
            <person name="Pedrino M."/>
            <person name="Rabico F.O."/>
            <person name="Sanches F.C."/>
            <person name="Santos D.E."/>
            <person name="Santos C.G."/>
            <person name="Vieira J."/>
            <person name="Lopes T.F."/>
            <person name="Barchuk A.R."/>
            <person name="Hartfelder K."/>
            <person name="Simoes Z.L.P."/>
            <person name="Bitondi M.M.G."/>
            <person name="Pinheiro D.G."/>
        </authorList>
    </citation>
    <scope>NUCLEOTIDE SEQUENCE</scope>
    <source>
        <strain evidence="10">USP_RPSP 00005682</strain>
        <tissue evidence="10">Whole individual</tissue>
    </source>
</reference>
<dbReference type="PANTHER" id="PTHR11069">
    <property type="entry name" value="GLUCOSYLCERAMIDASE"/>
    <property type="match status" value="1"/>
</dbReference>
<keyword evidence="6" id="KW-0443">Lipid metabolism</keyword>
<evidence type="ECO:0000256" key="2">
    <source>
        <dbReference type="ARBA" id="ARBA00005382"/>
    </source>
</evidence>
<dbReference type="GO" id="GO:0004348">
    <property type="term" value="F:glucosylceramidase activity"/>
    <property type="evidence" value="ECO:0007669"/>
    <property type="project" value="UniProtKB-EC"/>
</dbReference>
<dbReference type="EMBL" id="WNWW01000794">
    <property type="protein sequence ID" value="KAF3421940.1"/>
    <property type="molecule type" value="Genomic_DNA"/>
</dbReference>
<accession>A0A833RYD1</accession>
<dbReference type="PANTHER" id="PTHR11069:SF23">
    <property type="entry name" value="LYSOSOMAL ACID GLUCOSYLCERAMIDASE"/>
    <property type="match status" value="1"/>
</dbReference>
<dbReference type="InterPro" id="IPR017853">
    <property type="entry name" value="GH"/>
</dbReference>
<evidence type="ECO:0000256" key="4">
    <source>
        <dbReference type="ARBA" id="ARBA00022729"/>
    </source>
</evidence>
<feature type="signal peptide" evidence="7">
    <location>
        <begin position="1"/>
        <end position="32"/>
    </location>
</feature>
<feature type="domain" description="Glycosyl hydrolase family 30 TIM-barrel" evidence="8">
    <location>
        <begin position="114"/>
        <end position="458"/>
    </location>
</feature>
<evidence type="ECO:0000313" key="11">
    <source>
        <dbReference type="Proteomes" id="UP000655588"/>
    </source>
</evidence>
<protein>
    <recommendedName>
        <fullName evidence="3 6">Glucosylceramidase</fullName>
        <ecNumber evidence="3 6">3.2.1.45</ecNumber>
    </recommendedName>
</protein>
<dbReference type="InterPro" id="IPR033452">
    <property type="entry name" value="GH30_C"/>
</dbReference>